<reference evidence="1 2" key="1">
    <citation type="submission" date="2021-06" db="EMBL/GenBank/DDBJ databases">
        <title>Caerostris extrusa draft genome.</title>
        <authorList>
            <person name="Kono N."/>
            <person name="Arakawa K."/>
        </authorList>
    </citation>
    <scope>NUCLEOTIDE SEQUENCE [LARGE SCALE GENOMIC DNA]</scope>
</reference>
<dbReference type="AlphaFoldDB" id="A0AAV4RXC4"/>
<sequence>MARQRFHLLSCHPIHYGKNCGFALAHSPVFVHQAHFDQRLLFGAFIHEFSSHYLSLRLSLRNGSSPTPTFFKVFNSAKFFAIAWSTYCINSGVYPLGVFVLAPEQPLTGSVILHFYSLDVFPTQTLCLLEFRPPFKRGCRGGRSFPSELEKEFPALITQKDHDESGSPLFFLPLKWGCLIGFLEPSSSNPLCVNPK</sequence>
<organism evidence="1 2">
    <name type="scientific">Caerostris extrusa</name>
    <name type="common">Bark spider</name>
    <name type="synonym">Caerostris bankana</name>
    <dbReference type="NCBI Taxonomy" id="172846"/>
    <lineage>
        <taxon>Eukaryota</taxon>
        <taxon>Metazoa</taxon>
        <taxon>Ecdysozoa</taxon>
        <taxon>Arthropoda</taxon>
        <taxon>Chelicerata</taxon>
        <taxon>Arachnida</taxon>
        <taxon>Araneae</taxon>
        <taxon>Araneomorphae</taxon>
        <taxon>Entelegynae</taxon>
        <taxon>Araneoidea</taxon>
        <taxon>Araneidae</taxon>
        <taxon>Caerostris</taxon>
    </lineage>
</organism>
<accession>A0AAV4RXC4</accession>
<evidence type="ECO:0000313" key="1">
    <source>
        <dbReference type="EMBL" id="GIY25127.1"/>
    </source>
</evidence>
<keyword evidence="2" id="KW-1185">Reference proteome</keyword>
<evidence type="ECO:0000313" key="2">
    <source>
        <dbReference type="Proteomes" id="UP001054945"/>
    </source>
</evidence>
<gene>
    <name evidence="1" type="ORF">CEXT_255011</name>
</gene>
<name>A0AAV4RXC4_CAEEX</name>
<proteinExistence type="predicted"/>
<protein>
    <submittedName>
        <fullName evidence="1">Uncharacterized protein</fullName>
    </submittedName>
</protein>
<dbReference type="Proteomes" id="UP001054945">
    <property type="component" value="Unassembled WGS sequence"/>
</dbReference>
<comment type="caution">
    <text evidence="1">The sequence shown here is derived from an EMBL/GenBank/DDBJ whole genome shotgun (WGS) entry which is preliminary data.</text>
</comment>
<dbReference type="EMBL" id="BPLR01008494">
    <property type="protein sequence ID" value="GIY25127.1"/>
    <property type="molecule type" value="Genomic_DNA"/>
</dbReference>